<keyword evidence="2" id="KW-0808">Transferase</keyword>
<dbReference type="Proteomes" id="UP001138757">
    <property type="component" value="Unassembled WGS sequence"/>
</dbReference>
<dbReference type="AlphaFoldDB" id="A0A9X1IR00"/>
<evidence type="ECO:0000313" key="7">
    <source>
        <dbReference type="Proteomes" id="UP001138757"/>
    </source>
</evidence>
<dbReference type="InterPro" id="IPR002123">
    <property type="entry name" value="Plipid/glycerol_acylTrfase"/>
</dbReference>
<feature type="transmembrane region" description="Helical" evidence="4">
    <location>
        <begin position="12"/>
        <end position="33"/>
    </location>
</feature>
<feature type="domain" description="Phospholipid/glycerol acyltransferase" evidence="5">
    <location>
        <begin position="70"/>
        <end position="184"/>
    </location>
</feature>
<evidence type="ECO:0000256" key="2">
    <source>
        <dbReference type="ARBA" id="ARBA00022679"/>
    </source>
</evidence>
<keyword evidence="7" id="KW-1185">Reference proteome</keyword>
<evidence type="ECO:0000256" key="3">
    <source>
        <dbReference type="ARBA" id="ARBA00023315"/>
    </source>
</evidence>
<dbReference type="PANTHER" id="PTHR10434">
    <property type="entry name" value="1-ACYL-SN-GLYCEROL-3-PHOSPHATE ACYLTRANSFERASE"/>
    <property type="match status" value="1"/>
</dbReference>
<comment type="caution">
    <text evidence="6">The sequence shown here is derived from an EMBL/GenBank/DDBJ whole genome shotgun (WGS) entry which is preliminary data.</text>
</comment>
<dbReference type="EMBL" id="JAHGAW010000004">
    <property type="protein sequence ID" value="MBT2186840.1"/>
    <property type="molecule type" value="Genomic_DNA"/>
</dbReference>
<keyword evidence="4" id="KW-0472">Membrane</keyword>
<sequence length="234" mass="25444">MITIIRSAFFALIFYGFTVLLLMVAVVATLFGVRGVAPVATCWSRVHRFLARWLLGQRIVVEGILPQGAQFIVCKHESMFETLDALCLFDRPIIAAKRELADIPVWGFIARAYGLIIVDREGGAQALRGIRAGARAAFAAGRSVIIYPEGTRVPHGEMPPLKSGFAGIYALLDCPVIPMAVDSGRVSPRNSFLKRAGTITYRIGETIPAGLPRAEAERQVLVAINALNRRDAGL</sequence>
<reference evidence="6" key="1">
    <citation type="submission" date="2021-05" db="EMBL/GenBank/DDBJ databases">
        <title>Genome of Sphingobium sp. strain.</title>
        <authorList>
            <person name="Fan R."/>
        </authorList>
    </citation>
    <scope>NUCLEOTIDE SEQUENCE</scope>
    <source>
        <strain evidence="6">H33</strain>
    </source>
</reference>
<accession>A0A9X1IR00</accession>
<dbReference type="CDD" id="cd07989">
    <property type="entry name" value="LPLAT_AGPAT-like"/>
    <property type="match status" value="1"/>
</dbReference>
<dbReference type="SUPFAM" id="SSF69593">
    <property type="entry name" value="Glycerol-3-phosphate (1)-acyltransferase"/>
    <property type="match status" value="1"/>
</dbReference>
<evidence type="ECO:0000256" key="1">
    <source>
        <dbReference type="ARBA" id="ARBA00005189"/>
    </source>
</evidence>
<gene>
    <name evidence="6" type="ORF">KK488_07735</name>
</gene>
<dbReference type="GO" id="GO:0003841">
    <property type="term" value="F:1-acylglycerol-3-phosphate O-acyltransferase activity"/>
    <property type="evidence" value="ECO:0007669"/>
    <property type="project" value="TreeGrafter"/>
</dbReference>
<comment type="pathway">
    <text evidence="1">Lipid metabolism.</text>
</comment>
<dbReference type="SMART" id="SM00563">
    <property type="entry name" value="PlsC"/>
    <property type="match status" value="1"/>
</dbReference>
<dbReference type="PANTHER" id="PTHR10434:SF40">
    <property type="entry name" value="1-ACYL-SN-GLYCEROL-3-PHOSPHATE ACYLTRANSFERASE"/>
    <property type="match status" value="1"/>
</dbReference>
<evidence type="ECO:0000259" key="5">
    <source>
        <dbReference type="SMART" id="SM00563"/>
    </source>
</evidence>
<dbReference type="GO" id="GO:0006654">
    <property type="term" value="P:phosphatidic acid biosynthetic process"/>
    <property type="evidence" value="ECO:0007669"/>
    <property type="project" value="TreeGrafter"/>
</dbReference>
<keyword evidence="4" id="KW-0812">Transmembrane</keyword>
<name>A0A9X1IR00_9SPHN</name>
<keyword evidence="4" id="KW-1133">Transmembrane helix</keyword>
<keyword evidence="3 6" id="KW-0012">Acyltransferase</keyword>
<dbReference type="Pfam" id="PF01553">
    <property type="entry name" value="Acyltransferase"/>
    <property type="match status" value="1"/>
</dbReference>
<proteinExistence type="predicted"/>
<protein>
    <submittedName>
        <fullName evidence="6">1-acyl-sn-glycerol-3-phosphate acyltransferase</fullName>
    </submittedName>
</protein>
<evidence type="ECO:0000313" key="6">
    <source>
        <dbReference type="EMBL" id="MBT2186840.1"/>
    </source>
</evidence>
<evidence type="ECO:0000256" key="4">
    <source>
        <dbReference type="SAM" id="Phobius"/>
    </source>
</evidence>
<organism evidence="6 7">
    <name type="scientific">Sphingobium nicotianae</name>
    <dbReference type="NCBI Taxonomy" id="2782607"/>
    <lineage>
        <taxon>Bacteria</taxon>
        <taxon>Pseudomonadati</taxon>
        <taxon>Pseudomonadota</taxon>
        <taxon>Alphaproteobacteria</taxon>
        <taxon>Sphingomonadales</taxon>
        <taxon>Sphingomonadaceae</taxon>
        <taxon>Sphingobium</taxon>
    </lineage>
</organism>